<protein>
    <submittedName>
        <fullName evidence="1">Uncharacterized protein</fullName>
    </submittedName>
</protein>
<dbReference type="RefSeq" id="WP_013550584.1">
    <property type="nucleotide sequence ID" value="NC_014934.1"/>
</dbReference>
<keyword evidence="2" id="KW-1185">Reference proteome</keyword>
<evidence type="ECO:0000313" key="2">
    <source>
        <dbReference type="Proteomes" id="UP000008634"/>
    </source>
</evidence>
<dbReference type="HOGENOM" id="CLU_100520_0_0_10"/>
<organism evidence="1 2">
    <name type="scientific">Cellulophaga algicola (strain DSM 14237 / IC166 / ACAM 630)</name>
    <dbReference type="NCBI Taxonomy" id="688270"/>
    <lineage>
        <taxon>Bacteria</taxon>
        <taxon>Pseudomonadati</taxon>
        <taxon>Bacteroidota</taxon>
        <taxon>Flavobacteriia</taxon>
        <taxon>Flavobacteriales</taxon>
        <taxon>Flavobacteriaceae</taxon>
        <taxon>Cellulophaga</taxon>
    </lineage>
</organism>
<dbReference type="AlphaFoldDB" id="E6XDH4"/>
<sequence length="218" mass="25772">MKKRIKNKKWHVATFLLLALVALISYENMIEKNPEHIIPEAITTEAKIALSHYPELENTRIEFKFKKDIKKSIMQAQPSFLSLLRPKKKRSYYIFISENFEIEGEKFSTKDIPKNVMIGWLGHELGHVMDYRDRSSLNLIWFGLKYYFSDSSLKEAERAADSYAISKNMDGYILDTKNFILNNTDLSEIYKARIRKYYLSPDEIMILVEERDRDKVKQ</sequence>
<reference evidence="1 2" key="1">
    <citation type="journal article" date="2010" name="Stand. Genomic Sci.">
        <title>Complete genome sequence of Cellulophaga algicola type strain (IC166).</title>
        <authorList>
            <person name="Abt B."/>
            <person name="Lu M."/>
            <person name="Misra M."/>
            <person name="Han C."/>
            <person name="Nolan M."/>
            <person name="Lucas S."/>
            <person name="Hammon N."/>
            <person name="Deshpande S."/>
            <person name="Cheng J.F."/>
            <person name="Tapia R."/>
            <person name="Goodwin L."/>
            <person name="Pitluck S."/>
            <person name="Liolios K."/>
            <person name="Pagani I."/>
            <person name="Ivanova N."/>
            <person name="Mavromatis K."/>
            <person name="Ovchinikova G."/>
            <person name="Pati A."/>
            <person name="Chen A."/>
            <person name="Palaniappan K."/>
            <person name="Land M."/>
            <person name="Hauser L."/>
            <person name="Chang Y.J."/>
            <person name="Jeffries C.D."/>
            <person name="Detter J.C."/>
            <person name="Brambilla E."/>
            <person name="Rohde M."/>
            <person name="Tindall B.J."/>
            <person name="Goker M."/>
            <person name="Woyke T."/>
            <person name="Bristow J."/>
            <person name="Eisen J.A."/>
            <person name="Markowitz V."/>
            <person name="Hugenholtz P."/>
            <person name="Kyrpides N.C."/>
            <person name="Klenk H.P."/>
            <person name="Lapidus A."/>
        </authorList>
    </citation>
    <scope>NUCLEOTIDE SEQUENCE [LARGE SCALE GENOMIC DNA]</scope>
    <source>
        <strain evidence="2">DSM 14237 / IC166 / ACAM 630</strain>
    </source>
</reference>
<dbReference type="Proteomes" id="UP000008634">
    <property type="component" value="Chromosome"/>
</dbReference>
<name>E6XDH4_CELAD</name>
<accession>E6XDH4</accession>
<gene>
    <name evidence="1" type="ordered locus">Celal_1805</name>
</gene>
<proteinExistence type="predicted"/>
<dbReference type="STRING" id="688270.Celal_1805"/>
<dbReference type="KEGG" id="cao:Celal_1805"/>
<evidence type="ECO:0000313" key="1">
    <source>
        <dbReference type="EMBL" id="ADV49106.1"/>
    </source>
</evidence>
<dbReference type="eggNOG" id="COG2856">
    <property type="taxonomic scope" value="Bacteria"/>
</dbReference>
<dbReference type="EMBL" id="CP002453">
    <property type="protein sequence ID" value="ADV49106.1"/>
    <property type="molecule type" value="Genomic_DNA"/>
</dbReference>